<feature type="domain" description="Bacterial transcriptional activator" evidence="8">
    <location>
        <begin position="138"/>
        <end position="280"/>
    </location>
</feature>
<evidence type="ECO:0000259" key="7">
    <source>
        <dbReference type="SMART" id="SM00862"/>
    </source>
</evidence>
<evidence type="ECO:0000256" key="2">
    <source>
        <dbReference type="ARBA" id="ARBA00023012"/>
    </source>
</evidence>
<accession>A0A1H8RE33</accession>
<dbReference type="InterPro" id="IPR001867">
    <property type="entry name" value="OmpR/PhoB-type_DNA-bd"/>
</dbReference>
<dbReference type="InterPro" id="IPR005158">
    <property type="entry name" value="BTAD"/>
</dbReference>
<dbReference type="InterPro" id="IPR036388">
    <property type="entry name" value="WH-like_DNA-bd_sf"/>
</dbReference>
<dbReference type="GO" id="GO:0006355">
    <property type="term" value="P:regulation of DNA-templated transcription"/>
    <property type="evidence" value="ECO:0007669"/>
    <property type="project" value="InterPro"/>
</dbReference>
<name>A0A1H8RE33_9ACTN</name>
<dbReference type="EMBL" id="FODD01000034">
    <property type="protein sequence ID" value="SEO64701.1"/>
    <property type="molecule type" value="Genomic_DNA"/>
</dbReference>
<evidence type="ECO:0000313" key="10">
    <source>
        <dbReference type="Proteomes" id="UP000181951"/>
    </source>
</evidence>
<feature type="compositionally biased region" description="Basic and acidic residues" evidence="6">
    <location>
        <begin position="465"/>
        <end position="474"/>
    </location>
</feature>
<keyword evidence="4 9" id="KW-0238">DNA-binding</keyword>
<dbReference type="GO" id="GO:0000160">
    <property type="term" value="P:phosphorelay signal transduction system"/>
    <property type="evidence" value="ECO:0007669"/>
    <property type="project" value="UniProtKB-KW"/>
</dbReference>
<feature type="compositionally biased region" description="Low complexity" evidence="6">
    <location>
        <begin position="282"/>
        <end position="309"/>
    </location>
</feature>
<feature type="region of interest" description="Disordered" evidence="6">
    <location>
        <begin position="1"/>
        <end position="24"/>
    </location>
</feature>
<dbReference type="SUPFAM" id="SSF48452">
    <property type="entry name" value="TPR-like"/>
    <property type="match status" value="1"/>
</dbReference>
<evidence type="ECO:0000256" key="3">
    <source>
        <dbReference type="ARBA" id="ARBA00023015"/>
    </source>
</evidence>
<comment type="similarity">
    <text evidence="1">Belongs to the AfsR/DnrI/RedD regulatory family.</text>
</comment>
<dbReference type="Pfam" id="PF03704">
    <property type="entry name" value="BTAD"/>
    <property type="match status" value="1"/>
</dbReference>
<dbReference type="PANTHER" id="PTHR35807:SF1">
    <property type="entry name" value="TRANSCRIPTIONAL REGULATOR REDD"/>
    <property type="match status" value="1"/>
</dbReference>
<dbReference type="SMART" id="SM01043">
    <property type="entry name" value="BTAD"/>
    <property type="match status" value="1"/>
</dbReference>
<feature type="region of interest" description="Disordered" evidence="6">
    <location>
        <begin position="282"/>
        <end position="402"/>
    </location>
</feature>
<sequence>MCGGVRHDARANRENAREKSENNVLTSADAATAVPREGRTRFTVLGLLSVTDGRDSVALQPSRPASLLAALLLHANSAVSTEFLQRVIWGEATPAQAKPALHSCVLRLRRLFGKYGVSGNAIEAVPGGYRLTADAETLDLVEFRELLVQAYSAGDADTELRLLRAALALWKPPLMANVHSDLLHRDEVPRLKEEWLRAIERVFDLELACGRHREALAEIWPAARAHPLHERFTEQLMEALRRAGRRAEALSEYRKAKEHLADQLGVDPGPALQRLELEILRGSPDPASEPASASAPAHSDGSAAAAPAGHRADRRVGTPAGPGAAPRTPHAPGTERPPGTASAAAGTPAGTGASGTGPAGTGPSATARNGTALGAAPSGTAARSGHPPAAAAPDDAEPGTAEGALISGEGVLDRLVGAGLLQEGPRGHYRMHELLRAFARAAAAEGVGARTARTARTTTPTPRHGAVDLHPTEA</sequence>
<evidence type="ECO:0000256" key="5">
    <source>
        <dbReference type="ARBA" id="ARBA00023163"/>
    </source>
</evidence>
<dbReference type="Pfam" id="PF00486">
    <property type="entry name" value="Trans_reg_C"/>
    <property type="match status" value="1"/>
</dbReference>
<dbReference type="Gene3D" id="1.10.10.10">
    <property type="entry name" value="Winged helix-like DNA-binding domain superfamily/Winged helix DNA-binding domain"/>
    <property type="match status" value="1"/>
</dbReference>
<dbReference type="Proteomes" id="UP000181951">
    <property type="component" value="Unassembled WGS sequence"/>
</dbReference>
<evidence type="ECO:0000259" key="8">
    <source>
        <dbReference type="SMART" id="SM01043"/>
    </source>
</evidence>
<dbReference type="STRING" id="310780.SAMN05216267_103433"/>
<evidence type="ECO:0000256" key="1">
    <source>
        <dbReference type="ARBA" id="ARBA00005820"/>
    </source>
</evidence>
<feature type="region of interest" description="Disordered" evidence="6">
    <location>
        <begin position="449"/>
        <end position="474"/>
    </location>
</feature>
<dbReference type="CDD" id="cd15831">
    <property type="entry name" value="BTAD"/>
    <property type="match status" value="1"/>
</dbReference>
<evidence type="ECO:0000256" key="6">
    <source>
        <dbReference type="SAM" id="MobiDB-lite"/>
    </source>
</evidence>
<dbReference type="SMART" id="SM00862">
    <property type="entry name" value="Trans_reg_C"/>
    <property type="match status" value="1"/>
</dbReference>
<feature type="compositionally biased region" description="Basic and acidic residues" evidence="6">
    <location>
        <begin position="1"/>
        <end position="21"/>
    </location>
</feature>
<dbReference type="PANTHER" id="PTHR35807">
    <property type="entry name" value="TRANSCRIPTIONAL REGULATOR REDD-RELATED"/>
    <property type="match status" value="1"/>
</dbReference>
<dbReference type="AlphaFoldDB" id="A0A1H8RE33"/>
<keyword evidence="10" id="KW-1185">Reference proteome</keyword>
<feature type="domain" description="OmpR/PhoB-type" evidence="7">
    <location>
        <begin position="54"/>
        <end position="131"/>
    </location>
</feature>
<feature type="compositionally biased region" description="Low complexity" evidence="6">
    <location>
        <begin position="449"/>
        <end position="464"/>
    </location>
</feature>
<organism evidence="9 10">
    <name type="scientific">Actinacidiphila rubida</name>
    <dbReference type="NCBI Taxonomy" id="310780"/>
    <lineage>
        <taxon>Bacteria</taxon>
        <taxon>Bacillati</taxon>
        <taxon>Actinomycetota</taxon>
        <taxon>Actinomycetes</taxon>
        <taxon>Kitasatosporales</taxon>
        <taxon>Streptomycetaceae</taxon>
        <taxon>Actinacidiphila</taxon>
    </lineage>
</organism>
<feature type="compositionally biased region" description="Low complexity" evidence="6">
    <location>
        <begin position="317"/>
        <end position="351"/>
    </location>
</feature>
<dbReference type="InterPro" id="IPR051677">
    <property type="entry name" value="AfsR-DnrI-RedD_regulator"/>
</dbReference>
<protein>
    <submittedName>
        <fullName evidence="9">DNA-binding transcriptional activator of the SARP family</fullName>
    </submittedName>
</protein>
<dbReference type="InterPro" id="IPR016032">
    <property type="entry name" value="Sig_transdc_resp-reg_C-effctor"/>
</dbReference>
<keyword evidence="3" id="KW-0805">Transcription regulation</keyword>
<proteinExistence type="inferred from homology"/>
<gene>
    <name evidence="9" type="ORF">SAMN05216267_103433</name>
</gene>
<evidence type="ECO:0000313" key="9">
    <source>
        <dbReference type="EMBL" id="SEO64701.1"/>
    </source>
</evidence>
<reference evidence="9 10" key="1">
    <citation type="submission" date="2016-10" db="EMBL/GenBank/DDBJ databases">
        <authorList>
            <person name="de Groot N.N."/>
        </authorList>
    </citation>
    <scope>NUCLEOTIDE SEQUENCE [LARGE SCALE GENOMIC DNA]</scope>
    <source>
        <strain evidence="9 10">CGMCC 4.2026</strain>
    </source>
</reference>
<evidence type="ECO:0000256" key="4">
    <source>
        <dbReference type="ARBA" id="ARBA00023125"/>
    </source>
</evidence>
<dbReference type="SUPFAM" id="SSF46894">
    <property type="entry name" value="C-terminal effector domain of the bipartite response regulators"/>
    <property type="match status" value="1"/>
</dbReference>
<keyword evidence="5" id="KW-0804">Transcription</keyword>
<dbReference type="GO" id="GO:0003677">
    <property type="term" value="F:DNA binding"/>
    <property type="evidence" value="ECO:0007669"/>
    <property type="project" value="UniProtKB-KW"/>
</dbReference>
<keyword evidence="2" id="KW-0902">Two-component regulatory system</keyword>
<dbReference type="Gene3D" id="1.25.40.10">
    <property type="entry name" value="Tetratricopeptide repeat domain"/>
    <property type="match status" value="1"/>
</dbReference>
<dbReference type="InterPro" id="IPR011990">
    <property type="entry name" value="TPR-like_helical_dom_sf"/>
</dbReference>